<comment type="similarity">
    <text evidence="1">Belongs to the LysR transcriptional regulatory family.</text>
</comment>
<dbReference type="EMBL" id="JBHSNL010000004">
    <property type="protein sequence ID" value="MFC5545992.1"/>
    <property type="molecule type" value="Genomic_DNA"/>
</dbReference>
<dbReference type="Pfam" id="PF03466">
    <property type="entry name" value="LysR_substrate"/>
    <property type="match status" value="1"/>
</dbReference>
<gene>
    <name evidence="6" type="ORF">ACFPQA_13070</name>
</gene>
<dbReference type="NCBIfam" id="TIGR03298">
    <property type="entry name" value="argP"/>
    <property type="match status" value="1"/>
</dbReference>
<evidence type="ECO:0000313" key="7">
    <source>
        <dbReference type="Proteomes" id="UP001596055"/>
    </source>
</evidence>
<dbReference type="InterPro" id="IPR000847">
    <property type="entry name" value="LysR_HTH_N"/>
</dbReference>
<dbReference type="InterPro" id="IPR036390">
    <property type="entry name" value="WH_DNA-bd_sf"/>
</dbReference>
<dbReference type="NCBIfam" id="NF009888">
    <property type="entry name" value="PRK13348.1"/>
    <property type="match status" value="1"/>
</dbReference>
<comment type="caution">
    <text evidence="6">The sequence shown here is derived from an EMBL/GenBank/DDBJ whole genome shotgun (WGS) entry which is preliminary data.</text>
</comment>
<dbReference type="SUPFAM" id="SSF46785">
    <property type="entry name" value="Winged helix' DNA-binding domain"/>
    <property type="match status" value="1"/>
</dbReference>
<dbReference type="NCBIfam" id="NF002964">
    <property type="entry name" value="PRK03635.1"/>
    <property type="match status" value="1"/>
</dbReference>
<dbReference type="InterPro" id="IPR050176">
    <property type="entry name" value="LTTR"/>
</dbReference>
<dbReference type="SUPFAM" id="SSF53850">
    <property type="entry name" value="Periplasmic binding protein-like II"/>
    <property type="match status" value="1"/>
</dbReference>
<dbReference type="InterPro" id="IPR017685">
    <property type="entry name" value="ArgP"/>
</dbReference>
<evidence type="ECO:0000256" key="3">
    <source>
        <dbReference type="ARBA" id="ARBA00023125"/>
    </source>
</evidence>
<name>A0ABW0RSM5_9GAMM</name>
<dbReference type="PANTHER" id="PTHR30579">
    <property type="entry name" value="TRANSCRIPTIONAL REGULATOR"/>
    <property type="match status" value="1"/>
</dbReference>
<dbReference type="PANTHER" id="PTHR30579:SF2">
    <property type="entry name" value="HTH-TYPE TRANSCRIPTIONAL REGULATOR ARGP"/>
    <property type="match status" value="1"/>
</dbReference>
<dbReference type="InterPro" id="IPR036388">
    <property type="entry name" value="WH-like_DNA-bd_sf"/>
</dbReference>
<keyword evidence="7" id="KW-1185">Reference proteome</keyword>
<dbReference type="InterPro" id="IPR005119">
    <property type="entry name" value="LysR_subst-bd"/>
</dbReference>
<dbReference type="Gene3D" id="1.10.10.10">
    <property type="entry name" value="Winged helix-like DNA-binding domain superfamily/Winged helix DNA-binding domain"/>
    <property type="match status" value="1"/>
</dbReference>
<dbReference type="Pfam" id="PF00126">
    <property type="entry name" value="HTH_1"/>
    <property type="match status" value="1"/>
</dbReference>
<dbReference type="Gene3D" id="3.40.190.290">
    <property type="match status" value="1"/>
</dbReference>
<dbReference type="PRINTS" id="PR00039">
    <property type="entry name" value="HTHLYSR"/>
</dbReference>
<dbReference type="RefSeq" id="WP_248160307.1">
    <property type="nucleotide sequence ID" value="NZ_JAKZAJ010000005.1"/>
</dbReference>
<keyword evidence="4" id="KW-0804">Transcription</keyword>
<evidence type="ECO:0000256" key="4">
    <source>
        <dbReference type="ARBA" id="ARBA00023163"/>
    </source>
</evidence>
<feature type="domain" description="HTH lysR-type" evidence="5">
    <location>
        <begin position="2"/>
        <end position="58"/>
    </location>
</feature>
<keyword evidence="3" id="KW-0238">DNA-binding</keyword>
<evidence type="ECO:0000259" key="5">
    <source>
        <dbReference type="PROSITE" id="PS50931"/>
    </source>
</evidence>
<sequence>MIDYKLLEALATVVECGGFERAGDSLGLSQSAISQRIRTLEIRLGQPVLVRSPALKATPAGQRLLNHVQQVQLLERDLARSLPTLDQPSARLRIALNADSLATWWADAIGEFCWEEGLLLDLVIEDQDIGLRRMREGDVAACLCSSPQAVAGARCVPIGSMTYLPLATPRYVARFFPDGLSEQALQEAPAIVFGPNDQLQHRFLAQCGFLGTFPHHLCPSSEGFVKLATAGMGYGMIPEIQVKTQLKAGTLTSIAPGKHLEVQLYWHFWRHGGGAMERLTRALVSGNGLVPS</sequence>
<protein>
    <submittedName>
        <fullName evidence="6">LysR family transcriptional regulator ArgP</fullName>
    </submittedName>
</protein>
<dbReference type="Proteomes" id="UP001596055">
    <property type="component" value="Unassembled WGS sequence"/>
</dbReference>
<evidence type="ECO:0000313" key="6">
    <source>
        <dbReference type="EMBL" id="MFC5545992.1"/>
    </source>
</evidence>
<keyword evidence="2" id="KW-0805">Transcription regulation</keyword>
<proteinExistence type="inferred from homology"/>
<evidence type="ECO:0000256" key="2">
    <source>
        <dbReference type="ARBA" id="ARBA00023015"/>
    </source>
</evidence>
<accession>A0ABW0RSM5</accession>
<organism evidence="6 7">
    <name type="scientific">Marinobacter koreensis</name>
    <dbReference type="NCBI Taxonomy" id="335974"/>
    <lineage>
        <taxon>Bacteria</taxon>
        <taxon>Pseudomonadati</taxon>
        <taxon>Pseudomonadota</taxon>
        <taxon>Gammaproteobacteria</taxon>
        <taxon>Pseudomonadales</taxon>
        <taxon>Marinobacteraceae</taxon>
        <taxon>Marinobacter</taxon>
    </lineage>
</organism>
<evidence type="ECO:0000256" key="1">
    <source>
        <dbReference type="ARBA" id="ARBA00009437"/>
    </source>
</evidence>
<dbReference type="PROSITE" id="PS50931">
    <property type="entry name" value="HTH_LYSR"/>
    <property type="match status" value="1"/>
</dbReference>
<reference evidence="7" key="1">
    <citation type="journal article" date="2019" name="Int. J. Syst. Evol. Microbiol.">
        <title>The Global Catalogue of Microorganisms (GCM) 10K type strain sequencing project: providing services to taxonomists for standard genome sequencing and annotation.</title>
        <authorList>
            <consortium name="The Broad Institute Genomics Platform"/>
            <consortium name="The Broad Institute Genome Sequencing Center for Infectious Disease"/>
            <person name="Wu L."/>
            <person name="Ma J."/>
        </authorList>
    </citation>
    <scope>NUCLEOTIDE SEQUENCE [LARGE SCALE GENOMIC DNA]</scope>
    <source>
        <strain evidence="7">CGMCC 4.1799</strain>
    </source>
</reference>